<geneLocation type="plasmid" evidence="3 6">
    <name>AbAZ39_p1</name>
</geneLocation>
<evidence type="ECO:0000259" key="1">
    <source>
        <dbReference type="Pfam" id="PF14742"/>
    </source>
</evidence>
<reference evidence="5 7" key="2">
    <citation type="submission" date="2018-01" db="EMBL/GenBank/DDBJ databases">
        <title>Whole genome sequence of Azospirillum brasilense REC3 isolated from strawberry roots.</title>
        <authorList>
            <person name="Fontana C.A."/>
            <person name="Salazar S.M."/>
            <person name="Bassi D."/>
            <person name="Puglisi E."/>
            <person name="Lovaisa N.C."/>
            <person name="Toffoli L.M."/>
            <person name="Pedraza R."/>
            <person name="Cocconcelli P.S."/>
        </authorList>
    </citation>
    <scope>NUCLEOTIDE SEQUENCE [LARGE SCALE GENOMIC DNA]</scope>
    <source>
        <strain evidence="5 7">REC3</strain>
        <plasmid evidence="5">p25unnamed</plasmid>
    </source>
</reference>
<dbReference type="InterPro" id="IPR054491">
    <property type="entry name" value="MGH1-like_GH"/>
</dbReference>
<feature type="domain" description="Putative glycogen debranching enzyme N-terminal" evidence="1">
    <location>
        <begin position="32"/>
        <end position="221"/>
    </location>
</feature>
<reference evidence="4 8" key="3">
    <citation type="submission" date="2024-11" db="EMBL/GenBank/DDBJ databases">
        <title>Draft genome sequences of two bacteria associated to sugarcane roots in Colombia.</title>
        <authorList>
            <person name="Pardo-Diaz S."/>
            <person name="Masmela-Mendoza J."/>
            <person name="Delgadillo-Duran P."/>
            <person name="Bautista E.J."/>
            <person name="Rojas-Tapias D.F."/>
        </authorList>
    </citation>
    <scope>NUCLEOTIDE SEQUENCE [LARGE SCALE GENOMIC DNA]</scope>
    <source>
        <strain evidence="4 8">Ap18</strain>
    </source>
</reference>
<dbReference type="Pfam" id="PF14742">
    <property type="entry name" value="GDE_N_bis"/>
    <property type="match status" value="1"/>
</dbReference>
<reference evidence="3 6" key="1">
    <citation type="journal article" date="2014" name="Genome Announc.">
        <title>Complete Genome Sequence of the Model Rhizosphere Strain Azospirillum brasilense Az39, Successfully Applied in Agriculture.</title>
        <authorList>
            <person name="Rivera D."/>
            <person name="Revale S."/>
            <person name="Molina R."/>
            <person name="Gualpa J."/>
            <person name="Puente M."/>
            <person name="Maroniche G."/>
            <person name="Paris G."/>
            <person name="Baker D."/>
            <person name="Clavijo B."/>
            <person name="McLay K."/>
            <person name="Spaepen S."/>
            <person name="Perticari A."/>
            <person name="Vazquez M."/>
            <person name="Wisniewski-Dye F."/>
            <person name="Watkins C."/>
            <person name="Martinez-Abarca F."/>
            <person name="Vanderleyden J."/>
            <person name="Cassan F."/>
        </authorList>
    </citation>
    <scope>NUCLEOTIDE SEQUENCE [LARGE SCALE GENOMIC DNA]</scope>
    <source>
        <strain evidence="3 6">Az39</strain>
        <plasmid evidence="3">AbAZ39_p1</plasmid>
    </source>
</reference>
<dbReference type="Gene3D" id="1.50.10.10">
    <property type="match status" value="1"/>
</dbReference>
<evidence type="ECO:0000313" key="6">
    <source>
        <dbReference type="Proteomes" id="UP000027186"/>
    </source>
</evidence>
<name>A0A060DQP7_9PROT</name>
<dbReference type="InterPro" id="IPR032856">
    <property type="entry name" value="GDE_N_bis"/>
</dbReference>
<dbReference type="GO" id="GO:0005975">
    <property type="term" value="P:carbohydrate metabolic process"/>
    <property type="evidence" value="ECO:0007669"/>
    <property type="project" value="InterPro"/>
</dbReference>
<dbReference type="AlphaFoldDB" id="A0A060DQP7"/>
<sequence length="727" mass="80307">MDDRISNDEADPVPEFYIPATTSLAELEPRTLKHGDSFAVFDHYGDVLRSDRSPQGLFHRDTRYLSRLEVLIDGKRPLLLSSTVDDENVLMSVDLTNPDRFDGRQIDLSRDSIHLLRSKFLWMGHSYERFAFRNFDTKAHEMTVEIRFAADFADLFEARGQRRVKRGRSHQPVVGAGRVVLAYDGLDNVTRVTTVRFDPKPEFLTGTAARFRIALAPGQRNVVLMAVTCAAQPAHAFSGERYFFRLRQARRAVRAAKRRTASVTTANALLNEALERAQADLAMLMTDTDEGPYPYAGIPWFSTMFGRDAIITAHMMLWADPTVARGVLMALAARQATAEDPLRDAEPGKILHETRGGEMANLREVPFGLYYGGVDSTPLFVMLAGAYFERTLDLPTIRALWPHIEAAVTWIDAYGDRDGDGFVEYGRRTEEGLANQGWKDSHDSIFHADGTLAQAPIALCEVQGYVYAAKRAAARLARAMDMGPRADALDDQAAELAFAFNQAFWCDDIGTYALALDGQKRPCRVRSSNAGHTLFSGIADPHKAAQVVATLMSGDSFSGWGIRTIPQGESRYNPMSYHNGSIWPHDNGLIALGLARYGFKEPVLRLFGGLFDASLYMELRRLPELFCGFSRRPGKGPTLYPVACAPQAWASATLFALLQASLGIAFDPAGGEIRFDNPRLPLFLDAVQLSGVSLGPACADVSFCRHGAQVAVSVIKRTGNLRIITVI</sequence>
<dbReference type="InterPro" id="IPR008928">
    <property type="entry name" value="6-hairpin_glycosidase_sf"/>
</dbReference>
<dbReference type="EMBL" id="CP007794">
    <property type="protein sequence ID" value="AIB13473.1"/>
    <property type="molecule type" value="Genomic_DNA"/>
</dbReference>
<evidence type="ECO:0000259" key="2">
    <source>
        <dbReference type="Pfam" id="PF22422"/>
    </source>
</evidence>
<dbReference type="OrthoDB" id="9759959at2"/>
<gene>
    <name evidence="3" type="ORF">ABAZ39_16140</name>
    <name evidence="4" type="ORF">ACJ41P_31925</name>
    <name evidence="5" type="ORF">C1S70_27325</name>
</gene>
<evidence type="ECO:0000313" key="7">
    <source>
        <dbReference type="Proteomes" id="UP000236268"/>
    </source>
</evidence>
<dbReference type="Proteomes" id="UP001628281">
    <property type="component" value="Unassembled WGS sequence"/>
</dbReference>
<evidence type="ECO:0000313" key="8">
    <source>
        <dbReference type="Proteomes" id="UP001628281"/>
    </source>
</evidence>
<accession>A0A2K1FT89</accession>
<accession>A0A060DQP7</accession>
<protein>
    <submittedName>
        <fullName evidence="3">Amylo-alpha-1,6-glucosidase</fullName>
    </submittedName>
    <submittedName>
        <fullName evidence="4">Glycogen debranching N-terminal domain-containing protein</fullName>
    </submittedName>
</protein>
<dbReference type="EMBL" id="POWG01000042">
    <property type="protein sequence ID" value="PNQ95752.1"/>
    <property type="molecule type" value="Genomic_DNA"/>
</dbReference>
<evidence type="ECO:0000313" key="4">
    <source>
        <dbReference type="EMBL" id="MFL7905775.1"/>
    </source>
</evidence>
<dbReference type="Proteomes" id="UP000027186">
    <property type="component" value="Plasmid AbAZ39_p1"/>
</dbReference>
<evidence type="ECO:0000313" key="3">
    <source>
        <dbReference type="EMBL" id="AIB13473.1"/>
    </source>
</evidence>
<dbReference type="SUPFAM" id="SSF48208">
    <property type="entry name" value="Six-hairpin glycosidases"/>
    <property type="match status" value="1"/>
</dbReference>
<dbReference type="Pfam" id="PF22422">
    <property type="entry name" value="MGH1-like_GH"/>
    <property type="match status" value="1"/>
</dbReference>
<geneLocation type="plasmid" evidence="5">
    <name>p25unnamed</name>
</geneLocation>
<proteinExistence type="predicted"/>
<dbReference type="Proteomes" id="UP000236268">
    <property type="component" value="Unassembled WGS sequence"/>
</dbReference>
<keyword evidence="8" id="KW-1185">Reference proteome</keyword>
<feature type="domain" description="Mannosylglycerate hydrolase MGH1-like glycoside hydrolase" evidence="2">
    <location>
        <begin position="312"/>
        <end position="619"/>
    </location>
</feature>
<organism evidence="3 6">
    <name type="scientific">Azospirillum argentinense</name>
    <dbReference type="NCBI Taxonomy" id="2970906"/>
    <lineage>
        <taxon>Bacteria</taxon>
        <taxon>Pseudomonadati</taxon>
        <taxon>Pseudomonadota</taxon>
        <taxon>Alphaproteobacteria</taxon>
        <taxon>Rhodospirillales</taxon>
        <taxon>Azospirillaceae</taxon>
        <taxon>Azospirillum</taxon>
    </lineage>
</organism>
<dbReference type="EMBL" id="JBJLSN010000098">
    <property type="protein sequence ID" value="MFL7905775.1"/>
    <property type="molecule type" value="Genomic_DNA"/>
</dbReference>
<keyword evidence="3" id="KW-0614">Plasmid</keyword>
<dbReference type="KEGG" id="abq:ABAZ39_16140"/>
<evidence type="ECO:0000313" key="5">
    <source>
        <dbReference type="EMBL" id="PNQ95752.1"/>
    </source>
</evidence>
<dbReference type="InterPro" id="IPR012341">
    <property type="entry name" value="6hp_glycosidase-like_sf"/>
</dbReference>
<dbReference type="RefSeq" id="WP_040133942.1">
    <property type="nucleotide sequence ID" value="NZ_CP007794.1"/>
</dbReference>